<gene>
    <name evidence="1" type="ORF">D0C36_18815</name>
</gene>
<organism evidence="1 2">
    <name type="scientific">Mucilaginibacter conchicola</name>
    <dbReference type="NCBI Taxonomy" id="2303333"/>
    <lineage>
        <taxon>Bacteria</taxon>
        <taxon>Pseudomonadati</taxon>
        <taxon>Bacteroidota</taxon>
        <taxon>Sphingobacteriia</taxon>
        <taxon>Sphingobacteriales</taxon>
        <taxon>Sphingobacteriaceae</taxon>
        <taxon>Mucilaginibacter</taxon>
    </lineage>
</organism>
<dbReference type="EMBL" id="QWDC01000003">
    <property type="protein sequence ID" value="RFZ90998.1"/>
    <property type="molecule type" value="Genomic_DNA"/>
</dbReference>
<evidence type="ECO:0000313" key="2">
    <source>
        <dbReference type="Proteomes" id="UP000264217"/>
    </source>
</evidence>
<sequence length="91" mass="10436">MITLTYPPKNSDKVVSWQVRLDRQLFKYELKEDASLAIATLQDGDKLVEGVNAIDAYLDELDTLVNGWYEDRCDKYEFDADKATPIFPSKS</sequence>
<protein>
    <submittedName>
        <fullName evidence="1">Uncharacterized protein</fullName>
    </submittedName>
</protein>
<dbReference type="AlphaFoldDB" id="A0A372NQ60"/>
<evidence type="ECO:0000313" key="1">
    <source>
        <dbReference type="EMBL" id="RFZ90998.1"/>
    </source>
</evidence>
<comment type="caution">
    <text evidence="1">The sequence shown here is derived from an EMBL/GenBank/DDBJ whole genome shotgun (WGS) entry which is preliminary data.</text>
</comment>
<dbReference type="OrthoDB" id="799406at2"/>
<dbReference type="Proteomes" id="UP000264217">
    <property type="component" value="Unassembled WGS sequence"/>
</dbReference>
<reference evidence="1 2" key="1">
    <citation type="submission" date="2018-08" db="EMBL/GenBank/DDBJ databases">
        <title>Mucilaginibacter sp. MYSH2.</title>
        <authorList>
            <person name="Seo T."/>
        </authorList>
    </citation>
    <scope>NUCLEOTIDE SEQUENCE [LARGE SCALE GENOMIC DNA]</scope>
    <source>
        <strain evidence="1 2">MYSH2</strain>
    </source>
</reference>
<dbReference type="RefSeq" id="WP_117393200.1">
    <property type="nucleotide sequence ID" value="NZ_QWDC01000003.1"/>
</dbReference>
<proteinExistence type="predicted"/>
<accession>A0A372NQ60</accession>
<keyword evidence="2" id="KW-1185">Reference proteome</keyword>
<name>A0A372NQ60_9SPHI</name>